<dbReference type="SUPFAM" id="SSF52047">
    <property type="entry name" value="RNI-like"/>
    <property type="match status" value="1"/>
</dbReference>
<evidence type="ECO:0000313" key="2">
    <source>
        <dbReference type="EMBL" id="CAG8483460.1"/>
    </source>
</evidence>
<proteinExistence type="predicted"/>
<dbReference type="EMBL" id="CAJVPV010001019">
    <property type="protein sequence ID" value="CAG8483460.1"/>
    <property type="molecule type" value="Genomic_DNA"/>
</dbReference>
<dbReference type="SMART" id="SM00367">
    <property type="entry name" value="LRR_CC"/>
    <property type="match status" value="3"/>
</dbReference>
<comment type="caution">
    <text evidence="2">The sequence shown here is derived from an EMBL/GenBank/DDBJ whole genome shotgun (WGS) entry which is preliminary data.</text>
</comment>
<accession>A0A9N8WHD7</accession>
<evidence type="ECO:0000313" key="3">
    <source>
        <dbReference type="Proteomes" id="UP000789342"/>
    </source>
</evidence>
<sequence>MHSYHPLSHHYILYQVFCFNNSQREFYNYAFVNSQWNVTVSPFLYKAPKLIERNVEKCRQTLCLAKEKKATLAYNEMVREWNIRDAELAYLISDYCPNIEKISCSGEIANARAYPSMIHDLIKSWKNLRSISLSHKNGTDESLTQVSIHCTELEELVVVNGEVTDLGICEVVKRCRKLKEITLHSCKEITDETFVSMSKYCKLSKLQLKHCPRITDKGILALANPTFTKRLRYLHLEDIGVRDSLLALAEHTNTLEGLCFNRLKDVDDEVVSAFGRNASYSLKQLRVYSCRSVKGWGVMEFGGIKGLSLMMDTLGLEQLSGICEYCKDLEDLTLDVRRIVTADSTMDIVREISKLTKLKSLAIFCGKKFHSSNVLQLKKNCKKLKQINFFRILD</sequence>
<dbReference type="PANTHER" id="PTHR13318:SF106">
    <property type="entry name" value="F-BOX_LRR-REPEAT PROTEIN 2"/>
    <property type="match status" value="1"/>
</dbReference>
<protein>
    <submittedName>
        <fullName evidence="2">17739_t:CDS:1</fullName>
    </submittedName>
</protein>
<keyword evidence="3" id="KW-1185">Reference proteome</keyword>
<reference evidence="2" key="1">
    <citation type="submission" date="2021-06" db="EMBL/GenBank/DDBJ databases">
        <authorList>
            <person name="Kallberg Y."/>
            <person name="Tangrot J."/>
            <person name="Rosling A."/>
        </authorList>
    </citation>
    <scope>NUCLEOTIDE SEQUENCE</scope>
    <source>
        <strain evidence="2">CL551</strain>
    </source>
</reference>
<gene>
    <name evidence="2" type="ORF">AMORRO_LOCUS2421</name>
</gene>
<dbReference type="InterPro" id="IPR006553">
    <property type="entry name" value="Leu-rich_rpt_Cys-con_subtyp"/>
</dbReference>
<dbReference type="Proteomes" id="UP000789342">
    <property type="component" value="Unassembled WGS sequence"/>
</dbReference>
<dbReference type="GO" id="GO:0031146">
    <property type="term" value="P:SCF-dependent proteasomal ubiquitin-dependent protein catabolic process"/>
    <property type="evidence" value="ECO:0007669"/>
    <property type="project" value="TreeGrafter"/>
</dbReference>
<dbReference type="AlphaFoldDB" id="A0A9N8WHD7"/>
<name>A0A9N8WHD7_9GLOM</name>
<organism evidence="2 3">
    <name type="scientific">Acaulospora morrowiae</name>
    <dbReference type="NCBI Taxonomy" id="94023"/>
    <lineage>
        <taxon>Eukaryota</taxon>
        <taxon>Fungi</taxon>
        <taxon>Fungi incertae sedis</taxon>
        <taxon>Mucoromycota</taxon>
        <taxon>Glomeromycotina</taxon>
        <taxon>Glomeromycetes</taxon>
        <taxon>Diversisporales</taxon>
        <taxon>Acaulosporaceae</taxon>
        <taxon>Acaulospora</taxon>
    </lineage>
</organism>
<dbReference type="OrthoDB" id="421226at2759"/>
<dbReference type="InterPro" id="IPR057207">
    <property type="entry name" value="FBXL15_LRR"/>
</dbReference>
<dbReference type="InterPro" id="IPR032675">
    <property type="entry name" value="LRR_dom_sf"/>
</dbReference>
<feature type="domain" description="F-box/LRR-repeat protein 15-like leucin rich repeat" evidence="1">
    <location>
        <begin position="124"/>
        <end position="269"/>
    </location>
</feature>
<dbReference type="Gene3D" id="3.80.10.10">
    <property type="entry name" value="Ribonuclease Inhibitor"/>
    <property type="match status" value="1"/>
</dbReference>
<evidence type="ECO:0000259" key="1">
    <source>
        <dbReference type="Pfam" id="PF25372"/>
    </source>
</evidence>
<dbReference type="Pfam" id="PF25372">
    <property type="entry name" value="DUF7885"/>
    <property type="match status" value="1"/>
</dbReference>
<dbReference type="GO" id="GO:0019005">
    <property type="term" value="C:SCF ubiquitin ligase complex"/>
    <property type="evidence" value="ECO:0007669"/>
    <property type="project" value="TreeGrafter"/>
</dbReference>
<dbReference type="PANTHER" id="PTHR13318">
    <property type="entry name" value="PARTNER OF PAIRED, ISOFORM B-RELATED"/>
    <property type="match status" value="1"/>
</dbReference>